<feature type="modified residue" description="N6-(pyridoxal phosphate)lysine" evidence="7">
    <location>
        <position position="57"/>
    </location>
</feature>
<evidence type="ECO:0000256" key="4">
    <source>
        <dbReference type="ARBA" id="ARBA00022898"/>
    </source>
</evidence>
<evidence type="ECO:0000256" key="7">
    <source>
        <dbReference type="PIRSR" id="PIRSR602129-50"/>
    </source>
</evidence>
<evidence type="ECO:0000256" key="1">
    <source>
        <dbReference type="ARBA" id="ARBA00001933"/>
    </source>
</evidence>
<comment type="catalytic activity">
    <reaction evidence="6">
        <text>L-glutamate + H(+) = 4-aminobutanoate + CO2</text>
        <dbReference type="Rhea" id="RHEA:17785"/>
        <dbReference type="ChEBI" id="CHEBI:15378"/>
        <dbReference type="ChEBI" id="CHEBI:16526"/>
        <dbReference type="ChEBI" id="CHEBI:29985"/>
        <dbReference type="ChEBI" id="CHEBI:59888"/>
        <dbReference type="EC" id="4.1.1.15"/>
    </reaction>
</comment>
<reference evidence="9 10" key="2">
    <citation type="submission" date="2020-07" db="EMBL/GenBank/DDBJ databases">
        <title>Bacterial metabolism rescues the inhibition of intestinal drug absorption by food and drug additives.</title>
        <authorList>
            <person name="Zou L."/>
            <person name="Spanogiannopoulos P."/>
            <person name="Chien H.-C."/>
            <person name="Pieper L.M."/>
            <person name="Cai W."/>
            <person name="Khuri N."/>
            <person name="Pottel J."/>
            <person name="Vora B."/>
            <person name="Ni Z."/>
            <person name="Tsakalozou E."/>
            <person name="Zhang W."/>
            <person name="Shoichet B.K."/>
            <person name="Giacomini K.M."/>
            <person name="Turnbaugh P.J."/>
        </authorList>
    </citation>
    <scope>NUCLEOTIDE SEQUENCE [LARGE SCALE GENOMIC DNA]</scope>
    <source>
        <strain evidence="9 10">B33</strain>
    </source>
</reference>
<evidence type="ECO:0000256" key="5">
    <source>
        <dbReference type="ARBA" id="ARBA00023239"/>
    </source>
</evidence>
<dbReference type="EC" id="4.1.1.15" evidence="3"/>
<evidence type="ECO:0000256" key="2">
    <source>
        <dbReference type="ARBA" id="ARBA00009533"/>
    </source>
</evidence>
<feature type="non-terminal residue" evidence="9">
    <location>
        <position position="92"/>
    </location>
</feature>
<dbReference type="PANTHER" id="PTHR43321:SF3">
    <property type="entry name" value="GLUTAMATE DECARBOXYLASE"/>
    <property type="match status" value="1"/>
</dbReference>
<sequence length="92" mass="10378">VEALDKALDAYNKKTGFEIPIHVDAASGGFILPFLNPEVKWDFRLKWVLSISTSGHKYGLVYPGLGWVVWKDKKYLPDEMSFSVNYLGANIT</sequence>
<comment type="similarity">
    <text evidence="2 8">Belongs to the group II decarboxylase family.</text>
</comment>
<dbReference type="EMBL" id="JABWDJ010000809">
    <property type="protein sequence ID" value="NVB76733.1"/>
    <property type="molecule type" value="Genomic_DNA"/>
</dbReference>
<dbReference type="RefSeq" id="WP_260403553.1">
    <property type="nucleotide sequence ID" value="NZ_JABWDJ010000809.1"/>
</dbReference>
<dbReference type="InterPro" id="IPR010107">
    <property type="entry name" value="Glutamate_decarboxylase"/>
</dbReference>
<comment type="caution">
    <text evidence="9">The sequence shown here is derived from an EMBL/GenBank/DDBJ whole genome shotgun (WGS) entry which is preliminary data.</text>
</comment>
<dbReference type="GO" id="GO:0030170">
    <property type="term" value="F:pyridoxal phosphate binding"/>
    <property type="evidence" value="ECO:0007669"/>
    <property type="project" value="InterPro"/>
</dbReference>
<evidence type="ECO:0000256" key="3">
    <source>
        <dbReference type="ARBA" id="ARBA00012421"/>
    </source>
</evidence>
<dbReference type="Gene3D" id="3.40.640.10">
    <property type="entry name" value="Type I PLP-dependent aspartate aminotransferase-like (Major domain)"/>
    <property type="match status" value="1"/>
</dbReference>
<organism evidence="9 10">
    <name type="scientific">Phocaeicola vulgatus</name>
    <name type="common">Bacteroides vulgatus</name>
    <dbReference type="NCBI Taxonomy" id="821"/>
    <lineage>
        <taxon>Bacteria</taxon>
        <taxon>Pseudomonadati</taxon>
        <taxon>Bacteroidota</taxon>
        <taxon>Bacteroidia</taxon>
        <taxon>Bacteroidales</taxon>
        <taxon>Bacteroidaceae</taxon>
        <taxon>Phocaeicola</taxon>
    </lineage>
</organism>
<dbReference type="InterPro" id="IPR015424">
    <property type="entry name" value="PyrdxlP-dep_Trfase"/>
</dbReference>
<evidence type="ECO:0000313" key="9">
    <source>
        <dbReference type="EMBL" id="NVB76733.1"/>
    </source>
</evidence>
<comment type="cofactor">
    <cofactor evidence="1 7 8">
        <name>pyridoxal 5'-phosphate</name>
        <dbReference type="ChEBI" id="CHEBI:597326"/>
    </cofactor>
</comment>
<protein>
    <recommendedName>
        <fullName evidence="3">glutamate decarboxylase</fullName>
        <ecNumber evidence="3">4.1.1.15</ecNumber>
    </recommendedName>
</protein>
<dbReference type="Pfam" id="PF00282">
    <property type="entry name" value="Pyridoxal_deC"/>
    <property type="match status" value="1"/>
</dbReference>
<dbReference type="GO" id="GO:0006538">
    <property type="term" value="P:L-glutamate catabolic process"/>
    <property type="evidence" value="ECO:0007669"/>
    <property type="project" value="TreeGrafter"/>
</dbReference>
<evidence type="ECO:0000256" key="8">
    <source>
        <dbReference type="RuleBase" id="RU000382"/>
    </source>
</evidence>
<dbReference type="SUPFAM" id="SSF53383">
    <property type="entry name" value="PLP-dependent transferases"/>
    <property type="match status" value="1"/>
</dbReference>
<dbReference type="InterPro" id="IPR002129">
    <property type="entry name" value="PyrdxlP-dep_de-COase"/>
</dbReference>
<evidence type="ECO:0000256" key="6">
    <source>
        <dbReference type="ARBA" id="ARBA00048868"/>
    </source>
</evidence>
<dbReference type="GO" id="GO:0005829">
    <property type="term" value="C:cytosol"/>
    <property type="evidence" value="ECO:0007669"/>
    <property type="project" value="TreeGrafter"/>
</dbReference>
<dbReference type="GO" id="GO:0004351">
    <property type="term" value="F:glutamate decarboxylase activity"/>
    <property type="evidence" value="ECO:0007669"/>
    <property type="project" value="UniProtKB-EC"/>
</dbReference>
<dbReference type="Proteomes" id="UP000524321">
    <property type="component" value="Unassembled WGS sequence"/>
</dbReference>
<gene>
    <name evidence="9" type="ORF">HUV05_25195</name>
</gene>
<proteinExistence type="inferred from homology"/>
<accession>A0A7Y6PJ06</accession>
<dbReference type="AlphaFoldDB" id="A0A7Y6PJ06"/>
<dbReference type="PANTHER" id="PTHR43321">
    <property type="entry name" value="GLUTAMATE DECARBOXYLASE"/>
    <property type="match status" value="1"/>
</dbReference>
<keyword evidence="5 8" id="KW-0456">Lyase</keyword>
<feature type="non-terminal residue" evidence="9">
    <location>
        <position position="1"/>
    </location>
</feature>
<evidence type="ECO:0000313" key="10">
    <source>
        <dbReference type="Proteomes" id="UP000524321"/>
    </source>
</evidence>
<keyword evidence="4 7" id="KW-0663">Pyridoxal phosphate</keyword>
<dbReference type="InterPro" id="IPR015421">
    <property type="entry name" value="PyrdxlP-dep_Trfase_major"/>
</dbReference>
<name>A0A7Y6PJ06_PHOVU</name>
<reference evidence="9 10" key="1">
    <citation type="submission" date="2020-04" db="EMBL/GenBank/DDBJ databases">
        <authorList>
            <person name="Pieper L."/>
        </authorList>
    </citation>
    <scope>NUCLEOTIDE SEQUENCE [LARGE SCALE GENOMIC DNA]</scope>
    <source>
        <strain evidence="9 10">B33</strain>
    </source>
</reference>